<dbReference type="AlphaFoldDB" id="A0A8J6YAJ8"/>
<feature type="signal peptide" evidence="2">
    <location>
        <begin position="1"/>
        <end position="21"/>
    </location>
</feature>
<comment type="caution">
    <text evidence="3">The sequence shown here is derived from an EMBL/GenBank/DDBJ whole genome shotgun (WGS) entry which is preliminary data.</text>
</comment>
<keyword evidence="1" id="KW-0812">Transmembrane</keyword>
<evidence type="ECO:0000313" key="3">
    <source>
        <dbReference type="EMBL" id="MBD3869776.1"/>
    </source>
</evidence>
<organism evidence="3 4">
    <name type="scientific">Candidatus Sulfomarinibacter kjeldsenii</name>
    <dbReference type="NCBI Taxonomy" id="2885994"/>
    <lineage>
        <taxon>Bacteria</taxon>
        <taxon>Pseudomonadati</taxon>
        <taxon>Acidobacteriota</taxon>
        <taxon>Thermoanaerobaculia</taxon>
        <taxon>Thermoanaerobaculales</taxon>
        <taxon>Candidatus Sulfomarinibacteraceae</taxon>
        <taxon>Candidatus Sulfomarinibacter</taxon>
    </lineage>
</organism>
<keyword evidence="2" id="KW-0732">Signal</keyword>
<dbReference type="EMBL" id="JACXWA010000005">
    <property type="protein sequence ID" value="MBD3869776.1"/>
    <property type="molecule type" value="Genomic_DNA"/>
</dbReference>
<proteinExistence type="predicted"/>
<accession>A0A8J6YAJ8</accession>
<dbReference type="InterPro" id="IPR011990">
    <property type="entry name" value="TPR-like_helical_dom_sf"/>
</dbReference>
<evidence type="ECO:0000313" key="4">
    <source>
        <dbReference type="Proteomes" id="UP000598633"/>
    </source>
</evidence>
<reference evidence="3 4" key="1">
    <citation type="submission" date="2020-08" db="EMBL/GenBank/DDBJ databases">
        <title>Acidobacteriota in marine sediments use diverse sulfur dissimilation pathways.</title>
        <authorList>
            <person name="Wasmund K."/>
        </authorList>
    </citation>
    <scope>NUCLEOTIDE SEQUENCE [LARGE SCALE GENOMIC DNA]</scope>
    <source>
        <strain evidence="3">MAG AM3-A</strain>
    </source>
</reference>
<evidence type="ECO:0008006" key="5">
    <source>
        <dbReference type="Google" id="ProtNLM"/>
    </source>
</evidence>
<evidence type="ECO:0000256" key="1">
    <source>
        <dbReference type="SAM" id="Phobius"/>
    </source>
</evidence>
<feature type="chain" id="PRO_5035229788" description="Tetratricopeptide repeat protein" evidence="2">
    <location>
        <begin position="22"/>
        <end position="601"/>
    </location>
</feature>
<protein>
    <recommendedName>
        <fullName evidence="5">Tetratricopeptide repeat protein</fullName>
    </recommendedName>
</protein>
<feature type="transmembrane region" description="Helical" evidence="1">
    <location>
        <begin position="572"/>
        <end position="591"/>
    </location>
</feature>
<feature type="transmembrane region" description="Helical" evidence="1">
    <location>
        <begin position="545"/>
        <end position="566"/>
    </location>
</feature>
<keyword evidence="1" id="KW-0472">Membrane</keyword>
<dbReference type="Gene3D" id="1.25.40.10">
    <property type="entry name" value="Tetratricopeptide repeat domain"/>
    <property type="match status" value="1"/>
</dbReference>
<dbReference type="SMART" id="SM00028">
    <property type="entry name" value="TPR"/>
    <property type="match status" value="2"/>
</dbReference>
<keyword evidence="1" id="KW-1133">Transmembrane helix</keyword>
<dbReference type="Proteomes" id="UP000598633">
    <property type="component" value="Unassembled WGS sequence"/>
</dbReference>
<dbReference type="InterPro" id="IPR019734">
    <property type="entry name" value="TPR_rpt"/>
</dbReference>
<feature type="transmembrane region" description="Helical" evidence="1">
    <location>
        <begin position="183"/>
        <end position="210"/>
    </location>
</feature>
<sequence>MLRRFIAALFVIVGVSAAADANLLDTWNEVQVSLADGDVASAELAITALQEEAVELEIRRLPAFAAALTTWAEAHPGADGDAMLRVAKQLDSDYPTSYFLAARWSLDNGATASAVKESIVGTIALIRFESTRRAVVAGLLMWVVIAIATTLVSMIFIVTVRYLRGVIFDARDFGGKVFRTANAWVFAFVLLLLPVFAALGPVWLAVYLFVLSWPYLSQILRIWAFITCLVLALVGPTFAWIQYDVLQSESLMDRVGTMLDERQADFATLREFSELAVELEENSGYHLILGELLRMHGEPGMARVEYQKATLLDPESSRPLVFVANLALEEGNTKRSIQLYDQALELDGQNAFAYHSLSLAFDLSRRFQEGDQARARAREIAGREVAENGLRGLDPRVRYPRLGSDDVAELVEGLSPDQMALVGRYSLSLDPLKQLSSRISVVFLVGAFLGLTALLVRLRMYPPSKECSKCGKVYRLEAGFGESTVHCSQCVSVFMKREVVSIEQQTAKMNQIRRWEAWTSLLRRVAGFLVPGSQSMLDGRVIRGFLTGFLAWFFLIGAVVLVPLFVPRIEPLAEFHAVQTVFLVLFGLIVVRSGISAWSRR</sequence>
<feature type="transmembrane region" description="Helical" evidence="1">
    <location>
        <begin position="140"/>
        <end position="163"/>
    </location>
</feature>
<feature type="transmembrane region" description="Helical" evidence="1">
    <location>
        <begin position="222"/>
        <end position="243"/>
    </location>
</feature>
<gene>
    <name evidence="3" type="ORF">IFJ97_00255</name>
</gene>
<evidence type="ECO:0000256" key="2">
    <source>
        <dbReference type="SAM" id="SignalP"/>
    </source>
</evidence>
<dbReference type="SUPFAM" id="SSF48452">
    <property type="entry name" value="TPR-like"/>
    <property type="match status" value="1"/>
</dbReference>
<feature type="transmembrane region" description="Helical" evidence="1">
    <location>
        <begin position="435"/>
        <end position="456"/>
    </location>
</feature>
<name>A0A8J6YAJ8_9BACT</name>